<evidence type="ECO:0000313" key="4">
    <source>
        <dbReference type="Proteomes" id="UP001396898"/>
    </source>
</evidence>
<name>A0ABR1SGR1_9PEZI</name>
<protein>
    <submittedName>
        <fullName evidence="3">Alpha/beta-hydrolase</fullName>
    </submittedName>
</protein>
<dbReference type="InterPro" id="IPR029058">
    <property type="entry name" value="AB_hydrolase_fold"/>
</dbReference>
<comment type="caution">
    <text evidence="3">The sequence shown here is derived from an EMBL/GenBank/DDBJ whole genome shotgun (WGS) entry which is preliminary data.</text>
</comment>
<dbReference type="Pfam" id="PF12146">
    <property type="entry name" value="Hydrolase_4"/>
    <property type="match status" value="1"/>
</dbReference>
<evidence type="ECO:0000256" key="1">
    <source>
        <dbReference type="ARBA" id="ARBA00029464"/>
    </source>
</evidence>
<dbReference type="InterPro" id="IPR051411">
    <property type="entry name" value="Polyketide_trans_af380"/>
</dbReference>
<dbReference type="SUPFAM" id="SSF53474">
    <property type="entry name" value="alpha/beta-Hydrolases"/>
    <property type="match status" value="1"/>
</dbReference>
<dbReference type="Gene3D" id="1.10.10.800">
    <property type="match status" value="1"/>
</dbReference>
<sequence>MGSISRCETVECKTIDGTIIRGFFFPVPGPAPAIIMSHGFNCVKEMTLPEVAERFQSKGYNVLLYDARNVGASGGMPRNELDPMQMAQDLTDIITYATGLPSVDSRQILLWGMSFGAMVSGCCASIDRRAKGLVMVCPLFSFVRPDKRKTLFPQLIRDRVSQLRGNQPFTLTPFNAKGENPAGMGGSGGPGGIEAYNLMQSATELGHPDFRNRITLQTYYKMAIAQPKELLKMLEDMPVLMVIPELDDISSPEEQKEVFDSLKSPKTMYWAEGQGHLSIMNGKGSEKILEAMEAFFTSALDSSAGGF</sequence>
<evidence type="ECO:0000259" key="2">
    <source>
        <dbReference type="Pfam" id="PF12146"/>
    </source>
</evidence>
<keyword evidence="4" id="KW-1185">Reference proteome</keyword>
<proteinExistence type="inferred from homology"/>
<dbReference type="PANTHER" id="PTHR47751:SF2">
    <property type="entry name" value="DLTD N-TERMINAL DOMAIN PROTEIN (AFU_ORTHOLOGUE AFUA_8G00380)-RELATED"/>
    <property type="match status" value="1"/>
</dbReference>
<gene>
    <name evidence="3" type="ORF">PG991_002919</name>
</gene>
<organism evidence="3 4">
    <name type="scientific">Apiospora marii</name>
    <dbReference type="NCBI Taxonomy" id="335849"/>
    <lineage>
        <taxon>Eukaryota</taxon>
        <taxon>Fungi</taxon>
        <taxon>Dikarya</taxon>
        <taxon>Ascomycota</taxon>
        <taxon>Pezizomycotina</taxon>
        <taxon>Sordariomycetes</taxon>
        <taxon>Xylariomycetidae</taxon>
        <taxon>Amphisphaeriales</taxon>
        <taxon>Apiosporaceae</taxon>
        <taxon>Apiospora</taxon>
    </lineage>
</organism>
<dbReference type="InterPro" id="IPR022742">
    <property type="entry name" value="Hydrolase_4"/>
</dbReference>
<comment type="similarity">
    <text evidence="1">Belongs to the polyketide transferase af380 family.</text>
</comment>
<dbReference type="PANTHER" id="PTHR47751">
    <property type="entry name" value="SUPERFAMILY HYDROLASE, PUTATIVE (AFU_ORTHOLOGUE AFUA_2G16580)-RELATED"/>
    <property type="match status" value="1"/>
</dbReference>
<dbReference type="EMBL" id="JAQQWI010000006">
    <property type="protein sequence ID" value="KAK8033521.1"/>
    <property type="molecule type" value="Genomic_DNA"/>
</dbReference>
<accession>A0ABR1SGR1</accession>
<reference evidence="3 4" key="1">
    <citation type="submission" date="2023-01" db="EMBL/GenBank/DDBJ databases">
        <title>Analysis of 21 Apiospora genomes using comparative genomics revels a genus with tremendous synthesis potential of carbohydrate active enzymes and secondary metabolites.</title>
        <authorList>
            <person name="Sorensen T."/>
        </authorList>
    </citation>
    <scope>NUCLEOTIDE SEQUENCE [LARGE SCALE GENOMIC DNA]</scope>
    <source>
        <strain evidence="3 4">CBS 20057</strain>
    </source>
</reference>
<dbReference type="Gene3D" id="3.40.50.1820">
    <property type="entry name" value="alpha/beta hydrolase"/>
    <property type="match status" value="1"/>
</dbReference>
<feature type="domain" description="Serine aminopeptidase S33" evidence="2">
    <location>
        <begin position="31"/>
        <end position="277"/>
    </location>
</feature>
<evidence type="ECO:0000313" key="3">
    <source>
        <dbReference type="EMBL" id="KAK8033521.1"/>
    </source>
</evidence>
<dbReference type="Proteomes" id="UP001396898">
    <property type="component" value="Unassembled WGS sequence"/>
</dbReference>